<dbReference type="RefSeq" id="WP_051487490.1">
    <property type="nucleotide sequence ID" value="NZ_AQQW01000003.1"/>
</dbReference>
<protein>
    <recommendedName>
        <fullName evidence="4">DUF2219 domain-containing protein</fullName>
    </recommendedName>
</protein>
<dbReference type="InterPro" id="IPR006311">
    <property type="entry name" value="TAT_signal"/>
</dbReference>
<sequence length="311" mass="33227">MSTRSRALARSALALAAVALLSTGAAQAQDRIRLGYGRLFVNDSLAQSEDRWQTGGITASRVWGYGFDGALPGRAGDLLELRTHGRAIAPASLHRLDPDDRLYAGVLSAGLHTHFQRRGAEVALGGDLVFTGPRTGIDQVQTAVHDLMGIRPPSSEILDAQIGNGVHPTLVAEIGSTRALGAAGRLRPFAELRWGDETLARAGLDLTLGGFGADALMVREPVTGQRYEVIGAAEPGFSAVFGADIAQVADSVYLPDDRGPDLHASRSRLRAGLHWQGERRSLYYGITRLGREFEGQGEPQLVGAARVSWEF</sequence>
<accession>W4HM01</accession>
<dbReference type="STRING" id="1379903.ATO8_07226"/>
<evidence type="ECO:0000313" key="2">
    <source>
        <dbReference type="EMBL" id="ETW13802.1"/>
    </source>
</evidence>
<evidence type="ECO:0000313" key="3">
    <source>
        <dbReference type="Proteomes" id="UP000019063"/>
    </source>
</evidence>
<evidence type="ECO:0000256" key="1">
    <source>
        <dbReference type="SAM" id="SignalP"/>
    </source>
</evidence>
<dbReference type="InterPro" id="IPR037107">
    <property type="entry name" value="Put_OMP_sf"/>
</dbReference>
<dbReference type="Proteomes" id="UP000019063">
    <property type="component" value="Unassembled WGS sequence"/>
</dbReference>
<keyword evidence="3" id="KW-1185">Reference proteome</keyword>
<evidence type="ECO:0008006" key="4">
    <source>
        <dbReference type="Google" id="ProtNLM"/>
    </source>
</evidence>
<keyword evidence="1" id="KW-0732">Signal</keyword>
<name>W4HM01_9RHOB</name>
<feature type="chain" id="PRO_5004843354" description="DUF2219 domain-containing protein" evidence="1">
    <location>
        <begin position="29"/>
        <end position="311"/>
    </location>
</feature>
<comment type="caution">
    <text evidence="2">The sequence shown here is derived from an EMBL/GenBank/DDBJ whole genome shotgun (WGS) entry which is preliminary data.</text>
</comment>
<dbReference type="AlphaFoldDB" id="W4HM01"/>
<proteinExistence type="predicted"/>
<dbReference type="eggNOG" id="ENOG502Z7MF">
    <property type="taxonomic scope" value="Bacteria"/>
</dbReference>
<dbReference type="InterPro" id="IPR018707">
    <property type="entry name" value="LpxR"/>
</dbReference>
<dbReference type="Pfam" id="PF09982">
    <property type="entry name" value="LpxR"/>
    <property type="match status" value="1"/>
</dbReference>
<dbReference type="PROSITE" id="PS51318">
    <property type="entry name" value="TAT"/>
    <property type="match status" value="1"/>
</dbReference>
<dbReference type="EMBL" id="AQQW01000003">
    <property type="protein sequence ID" value="ETW13802.1"/>
    <property type="molecule type" value="Genomic_DNA"/>
</dbReference>
<reference evidence="2 3" key="1">
    <citation type="journal article" date="2014" name="Antonie Van Leeuwenhoek">
        <title>Roseivivax atlanticus sp. nov., isolated from surface seawater of the Atlantic Ocean.</title>
        <authorList>
            <person name="Li G."/>
            <person name="Lai Q."/>
            <person name="Liu X."/>
            <person name="Sun F."/>
            <person name="Shao Z."/>
        </authorList>
    </citation>
    <scope>NUCLEOTIDE SEQUENCE [LARGE SCALE GENOMIC DNA]</scope>
    <source>
        <strain evidence="2 3">22II-s10s</strain>
    </source>
</reference>
<dbReference type="Gene3D" id="2.40.128.140">
    <property type="entry name" value="Outer membrane protein"/>
    <property type="match status" value="1"/>
</dbReference>
<gene>
    <name evidence="2" type="ORF">ATO8_07226</name>
</gene>
<organism evidence="2 3">
    <name type="scientific">Roseivivax marinus</name>
    <dbReference type="NCBI Taxonomy" id="1379903"/>
    <lineage>
        <taxon>Bacteria</taxon>
        <taxon>Pseudomonadati</taxon>
        <taxon>Pseudomonadota</taxon>
        <taxon>Alphaproteobacteria</taxon>
        <taxon>Rhodobacterales</taxon>
        <taxon>Roseobacteraceae</taxon>
        <taxon>Roseivivax</taxon>
    </lineage>
</organism>
<feature type="signal peptide" evidence="1">
    <location>
        <begin position="1"/>
        <end position="28"/>
    </location>
</feature>